<protein>
    <recommendedName>
        <fullName evidence="4">Serpentine receptor class gamma</fullName>
    </recommendedName>
</protein>
<keyword evidence="3" id="KW-1185">Reference proteome</keyword>
<keyword evidence="1" id="KW-0812">Transmembrane</keyword>
<evidence type="ECO:0000313" key="3">
    <source>
        <dbReference type="Proteomes" id="UP001331761"/>
    </source>
</evidence>
<evidence type="ECO:0008006" key="4">
    <source>
        <dbReference type="Google" id="ProtNLM"/>
    </source>
</evidence>
<reference evidence="2 3" key="1">
    <citation type="submission" date="2019-10" db="EMBL/GenBank/DDBJ databases">
        <title>Assembly and Annotation for the nematode Trichostrongylus colubriformis.</title>
        <authorList>
            <person name="Martin J."/>
        </authorList>
    </citation>
    <scope>NUCLEOTIDE SEQUENCE [LARGE SCALE GENOMIC DNA]</scope>
    <source>
        <strain evidence="2">G859</strain>
        <tissue evidence="2">Whole worm</tissue>
    </source>
</reference>
<feature type="transmembrane region" description="Helical" evidence="1">
    <location>
        <begin position="32"/>
        <end position="52"/>
    </location>
</feature>
<evidence type="ECO:0000256" key="1">
    <source>
        <dbReference type="SAM" id="Phobius"/>
    </source>
</evidence>
<evidence type="ECO:0000313" key="2">
    <source>
        <dbReference type="EMBL" id="KAK5983292.1"/>
    </source>
</evidence>
<dbReference type="AlphaFoldDB" id="A0AAN8FXR9"/>
<gene>
    <name evidence="2" type="ORF">GCK32_010164</name>
</gene>
<name>A0AAN8FXR9_TRICO</name>
<accession>A0AAN8FXR9</accession>
<dbReference type="Proteomes" id="UP001331761">
    <property type="component" value="Unassembled WGS sequence"/>
</dbReference>
<proteinExistence type="predicted"/>
<comment type="caution">
    <text evidence="2">The sequence shown here is derived from an EMBL/GenBank/DDBJ whole genome shotgun (WGS) entry which is preliminary data.</text>
</comment>
<dbReference type="Pfam" id="PF10323">
    <property type="entry name" value="7TM_GPCR_Srv"/>
    <property type="match status" value="1"/>
</dbReference>
<dbReference type="EMBL" id="WIXE01004151">
    <property type="protein sequence ID" value="KAK5983292.1"/>
    <property type="molecule type" value="Genomic_DNA"/>
</dbReference>
<keyword evidence="1" id="KW-1133">Transmembrane helix</keyword>
<organism evidence="2 3">
    <name type="scientific">Trichostrongylus colubriformis</name>
    <name type="common">Black scour worm</name>
    <dbReference type="NCBI Taxonomy" id="6319"/>
    <lineage>
        <taxon>Eukaryota</taxon>
        <taxon>Metazoa</taxon>
        <taxon>Ecdysozoa</taxon>
        <taxon>Nematoda</taxon>
        <taxon>Chromadorea</taxon>
        <taxon>Rhabditida</taxon>
        <taxon>Rhabditina</taxon>
        <taxon>Rhabditomorpha</taxon>
        <taxon>Strongyloidea</taxon>
        <taxon>Trichostrongylidae</taxon>
        <taxon>Trichostrongylus</taxon>
    </lineage>
</organism>
<sequence length="126" mass="14610">MSVCFNTKLLIEWRRLSKSGGSTKLSHHEKSLLLYTALVFVATMMLCLQQLMKAFANLTANYDLDLWVTLQFYWVHDVMVCTPPFCLVMLSADLRMDIVNILRCRRHQKSNLVSASVFYNRSTVRT</sequence>
<keyword evidence="1" id="KW-0472">Membrane</keyword>
<feature type="transmembrane region" description="Helical" evidence="1">
    <location>
        <begin position="72"/>
        <end position="92"/>
    </location>
</feature>
<dbReference type="InterPro" id="IPR019426">
    <property type="entry name" value="7TM_GPCR_serpentine_rcpt_Srv"/>
</dbReference>